<keyword evidence="5" id="KW-1185">Reference proteome</keyword>
<accession>A0A1H1KCN1</accession>
<dbReference type="RefSeq" id="WP_090811247.1">
    <property type="nucleotide sequence ID" value="NZ_FNKX01000003.1"/>
</dbReference>
<dbReference type="Pfam" id="PF07992">
    <property type="entry name" value="Pyr_redox_2"/>
    <property type="match status" value="1"/>
</dbReference>
<feature type="domain" description="SoxA A3" evidence="3">
    <location>
        <begin position="389"/>
        <end position="468"/>
    </location>
</feature>
<dbReference type="InterPro" id="IPR041117">
    <property type="entry name" value="SoxA_A3"/>
</dbReference>
<dbReference type="Pfam" id="PF17806">
    <property type="entry name" value="SO_alpha_A3"/>
    <property type="match status" value="1"/>
</dbReference>
<dbReference type="InterPro" id="IPR036188">
    <property type="entry name" value="FAD/NAD-bd_sf"/>
</dbReference>
<protein>
    <submittedName>
        <fullName evidence="4">NADPH-dependent 2,4-dienoyl-CoA reductase, sulfur reductase</fullName>
    </submittedName>
</protein>
<evidence type="ECO:0000259" key="2">
    <source>
        <dbReference type="Pfam" id="PF07992"/>
    </source>
</evidence>
<dbReference type="Gene3D" id="3.50.50.60">
    <property type="entry name" value="FAD/NAD(P)-binding domain"/>
    <property type="match status" value="1"/>
</dbReference>
<evidence type="ECO:0000313" key="5">
    <source>
        <dbReference type="Proteomes" id="UP000199365"/>
    </source>
</evidence>
<dbReference type="EMBL" id="FNKX01000003">
    <property type="protein sequence ID" value="SDR59832.1"/>
    <property type="molecule type" value="Genomic_DNA"/>
</dbReference>
<organism evidence="4 5">
    <name type="scientific">Paraburkholderia tuberum</name>
    <dbReference type="NCBI Taxonomy" id="157910"/>
    <lineage>
        <taxon>Bacteria</taxon>
        <taxon>Pseudomonadati</taxon>
        <taxon>Pseudomonadota</taxon>
        <taxon>Betaproteobacteria</taxon>
        <taxon>Burkholderiales</taxon>
        <taxon>Burkholderiaceae</taxon>
        <taxon>Paraburkholderia</taxon>
    </lineage>
</organism>
<dbReference type="InterPro" id="IPR017224">
    <property type="entry name" value="Opine_Oxase_asu/HCN_bsu"/>
</dbReference>
<dbReference type="AlphaFoldDB" id="A0A1H1KCN1"/>
<dbReference type="PANTHER" id="PTHR42949">
    <property type="entry name" value="ANAEROBIC GLYCEROL-3-PHOSPHATE DEHYDROGENASE SUBUNIT B"/>
    <property type="match status" value="1"/>
</dbReference>
<gene>
    <name evidence="4" type="ORF">SAMN05445850_6983</name>
</gene>
<evidence type="ECO:0000256" key="1">
    <source>
        <dbReference type="ARBA" id="ARBA00023002"/>
    </source>
</evidence>
<dbReference type="PRINTS" id="PR00411">
    <property type="entry name" value="PNDRDTASEI"/>
</dbReference>
<proteinExistence type="predicted"/>
<dbReference type="GO" id="GO:0016491">
    <property type="term" value="F:oxidoreductase activity"/>
    <property type="evidence" value="ECO:0007669"/>
    <property type="project" value="UniProtKB-KW"/>
</dbReference>
<evidence type="ECO:0000259" key="3">
    <source>
        <dbReference type="Pfam" id="PF17806"/>
    </source>
</evidence>
<dbReference type="InterPro" id="IPR051691">
    <property type="entry name" value="Metab_Enz_Cyan_OpOx_G3PDH"/>
</dbReference>
<dbReference type="CDD" id="cd19946">
    <property type="entry name" value="GlpA-like_Fer2_BFD-like"/>
    <property type="match status" value="1"/>
</dbReference>
<dbReference type="Gene3D" id="1.10.10.1100">
    <property type="entry name" value="BFD-like [2Fe-2S]-binding domain"/>
    <property type="match status" value="1"/>
</dbReference>
<evidence type="ECO:0000313" key="4">
    <source>
        <dbReference type="EMBL" id="SDR59832.1"/>
    </source>
</evidence>
<dbReference type="PANTHER" id="PTHR42949:SF3">
    <property type="entry name" value="ANAEROBIC GLYCEROL-3-PHOSPHATE DEHYDROGENASE SUBUNIT B"/>
    <property type="match status" value="1"/>
</dbReference>
<dbReference type="InterPro" id="IPR041854">
    <property type="entry name" value="BFD-like_2Fe2S-bd_dom_sf"/>
</dbReference>
<dbReference type="PRINTS" id="PR00368">
    <property type="entry name" value="FADPNR"/>
</dbReference>
<dbReference type="SUPFAM" id="SSF51905">
    <property type="entry name" value="FAD/NAD(P)-binding domain"/>
    <property type="match status" value="1"/>
</dbReference>
<name>A0A1H1KCN1_9BURK</name>
<sequence length="473" mass="50423">MRTFDILIVGAGPAGMSAAIRSARLGMTTILVDEQQAPGGQIWRAIEENVRRGVHQGLGAAYSAGAAVVQNFRECGAHYLPETRVWQIERAPSPGKPAGSGEWIVFLSRADGAESIRARHVLLATGAQERPMPFPGWTLPGVMTVGAAQILHKSAHQIPDQPVWIAGSGPLPLLYMTQLLDAGGRIAGWLDTTPRGALRRGLPTLRGAVDGWHDLLKGLLWSARLRGRGFPIVRNVSSLRAFGIGRLEQIVYRTENGLSGDVAADILLVHEGVVPSIHFTQAMGCSHRWNEAQLCFEPEVDTWGETSMTGLYVAGDGAGIGGAKAACTRGELAATGVALSSGALSVERASELAAPLHRRLGHELAMRPLLDSIYRPRTEIFTPPDETIVCRCEEVTAGDVRLAAQLGQPGPNQLKAFTRAGMGPCQGRQCGYTVANLLASAQCRSVAAVGFQRVRPPLKPITLAELSALEESS</sequence>
<dbReference type="Proteomes" id="UP000199365">
    <property type="component" value="Unassembled WGS sequence"/>
</dbReference>
<feature type="domain" description="FAD/NAD(P)-binding" evidence="2">
    <location>
        <begin position="4"/>
        <end position="170"/>
    </location>
</feature>
<dbReference type="STRING" id="157910.SAMN05445850_6983"/>
<dbReference type="InterPro" id="IPR023753">
    <property type="entry name" value="FAD/NAD-binding_dom"/>
</dbReference>
<keyword evidence="1" id="KW-0560">Oxidoreductase</keyword>
<dbReference type="PIRSF" id="PIRSF037495">
    <property type="entry name" value="Opine_OX_OoxA/HcnB"/>
    <property type="match status" value="1"/>
</dbReference>
<reference evidence="5" key="1">
    <citation type="submission" date="2016-10" db="EMBL/GenBank/DDBJ databases">
        <authorList>
            <person name="Varghese N."/>
            <person name="Submissions S."/>
        </authorList>
    </citation>
    <scope>NUCLEOTIDE SEQUENCE [LARGE SCALE GENOMIC DNA]</scope>
    <source>
        <strain evidence="5">DUS833</strain>
    </source>
</reference>